<dbReference type="Gene3D" id="1.10.1610.10">
    <property type="match status" value="1"/>
</dbReference>
<dbReference type="InterPro" id="IPR003200">
    <property type="entry name" value="Nict_dMeBzImd_PRibTrfase"/>
</dbReference>
<evidence type="ECO:0000256" key="6">
    <source>
        <dbReference type="ARBA" id="ARBA00022676"/>
    </source>
</evidence>
<evidence type="ECO:0000313" key="12">
    <source>
        <dbReference type="Proteomes" id="UP001621714"/>
    </source>
</evidence>
<dbReference type="PANTHER" id="PTHR43463">
    <property type="entry name" value="NICOTINATE-NUCLEOTIDE--DIMETHYLBENZIMIDAZOLE PHOSPHORIBOSYLTRANSFERASE"/>
    <property type="match status" value="1"/>
</dbReference>
<dbReference type="EMBL" id="JBANFI010000006">
    <property type="protein sequence ID" value="MFK7161462.1"/>
    <property type="molecule type" value="Genomic_DNA"/>
</dbReference>
<evidence type="ECO:0000256" key="7">
    <source>
        <dbReference type="ARBA" id="ARBA00022679"/>
    </source>
</evidence>
<dbReference type="NCBIfam" id="NF000996">
    <property type="entry name" value="PRK00105.1"/>
    <property type="match status" value="1"/>
</dbReference>
<gene>
    <name evidence="10 11" type="primary">cobT</name>
    <name evidence="11" type="ORF">V6U78_10480</name>
</gene>
<dbReference type="SUPFAM" id="SSF52733">
    <property type="entry name" value="Nicotinate mononucleotide:5,6-dimethylbenzimidazole phosphoribosyltransferase (CobT)"/>
    <property type="match status" value="1"/>
</dbReference>
<feature type="active site" description="Proton acceptor" evidence="10">
    <location>
        <position position="319"/>
    </location>
</feature>
<comment type="similarity">
    <text evidence="2 10">Belongs to the CobT family.</text>
</comment>
<dbReference type="InterPro" id="IPR036087">
    <property type="entry name" value="Nict_dMeBzImd_PRibTrfase_sf"/>
</dbReference>
<protein>
    <recommendedName>
        <fullName evidence="4 10">Nicotinate-nucleotide--dimethylbenzimidazole phosphoribosyltransferase</fullName>
        <shortName evidence="10">NN:DBI PRT</shortName>
        <ecNumber evidence="3 10">2.4.2.21</ecNumber>
    </recommendedName>
    <alternativeName>
        <fullName evidence="8 10">N(1)-alpha-phosphoribosyltransferase</fullName>
    </alternativeName>
</protein>
<dbReference type="PANTHER" id="PTHR43463:SF1">
    <property type="entry name" value="NICOTINATE-NUCLEOTIDE--DIMETHYLBENZIMIDAZOLE PHOSPHORIBOSYLTRANSFERASE"/>
    <property type="match status" value="1"/>
</dbReference>
<reference evidence="11 12" key="1">
    <citation type="submission" date="2024-02" db="EMBL/GenBank/DDBJ databases">
        <title>Marinospirillum sp. MEB 164 isolated from Lonar lake sediment.</title>
        <authorList>
            <person name="Joshi A."/>
            <person name="Thite S."/>
        </authorList>
    </citation>
    <scope>NUCLEOTIDE SEQUENCE [LARGE SCALE GENOMIC DNA]</scope>
    <source>
        <strain evidence="11 12">MEB164</strain>
    </source>
</reference>
<dbReference type="Pfam" id="PF02277">
    <property type="entry name" value="DBI_PRT"/>
    <property type="match status" value="1"/>
</dbReference>
<dbReference type="GO" id="GO:0008939">
    <property type="term" value="F:nicotinate-nucleotide-dimethylbenzimidazole phosphoribosyltransferase activity"/>
    <property type="evidence" value="ECO:0007669"/>
    <property type="project" value="UniProtKB-EC"/>
</dbReference>
<keyword evidence="5 10" id="KW-0169">Cobalamin biosynthesis</keyword>
<evidence type="ECO:0000256" key="8">
    <source>
        <dbReference type="ARBA" id="ARBA00030686"/>
    </source>
</evidence>
<dbReference type="InterPro" id="IPR017846">
    <property type="entry name" value="Nict_dMeBzImd_PRibTrfase_bact"/>
</dbReference>
<proteinExistence type="inferred from homology"/>
<dbReference type="Proteomes" id="UP001621714">
    <property type="component" value="Unassembled WGS sequence"/>
</dbReference>
<dbReference type="HAMAP" id="MF_00230">
    <property type="entry name" value="CobT"/>
    <property type="match status" value="1"/>
</dbReference>
<keyword evidence="6 10" id="KW-0328">Glycosyltransferase</keyword>
<comment type="catalytic activity">
    <reaction evidence="9 10">
        <text>5,6-dimethylbenzimidazole + nicotinate beta-D-ribonucleotide = alpha-ribazole 5'-phosphate + nicotinate + H(+)</text>
        <dbReference type="Rhea" id="RHEA:11196"/>
        <dbReference type="ChEBI" id="CHEBI:15378"/>
        <dbReference type="ChEBI" id="CHEBI:15890"/>
        <dbReference type="ChEBI" id="CHEBI:32544"/>
        <dbReference type="ChEBI" id="CHEBI:57502"/>
        <dbReference type="ChEBI" id="CHEBI:57918"/>
        <dbReference type="EC" id="2.4.2.21"/>
    </reaction>
</comment>
<dbReference type="InterPro" id="IPR023195">
    <property type="entry name" value="Nict_dMeBzImd_PRibTrfase_N"/>
</dbReference>
<keyword evidence="12" id="KW-1185">Reference proteome</keyword>
<evidence type="ECO:0000256" key="3">
    <source>
        <dbReference type="ARBA" id="ARBA00011991"/>
    </source>
</evidence>
<comment type="pathway">
    <text evidence="1 10">Nucleoside biosynthesis; alpha-ribazole biosynthesis; alpha-ribazole from 5,6-dimethylbenzimidazole: step 1/2.</text>
</comment>
<evidence type="ECO:0000256" key="9">
    <source>
        <dbReference type="ARBA" id="ARBA00047340"/>
    </source>
</evidence>
<evidence type="ECO:0000256" key="10">
    <source>
        <dbReference type="HAMAP-Rule" id="MF_00230"/>
    </source>
</evidence>
<evidence type="ECO:0000256" key="1">
    <source>
        <dbReference type="ARBA" id="ARBA00005049"/>
    </source>
</evidence>
<dbReference type="NCBIfam" id="TIGR03160">
    <property type="entry name" value="cobT_DBIPRT"/>
    <property type="match status" value="1"/>
</dbReference>
<name>A0ABW8PYU9_9GAMM</name>
<keyword evidence="7 10" id="KW-0808">Transferase</keyword>
<comment type="function">
    <text evidence="10">Catalyzes the synthesis of alpha-ribazole-5'-phosphate from nicotinate mononucleotide (NAMN) and 5,6-dimethylbenzimidazole (DMB).</text>
</comment>
<dbReference type="CDD" id="cd02439">
    <property type="entry name" value="DMB-PRT_CobT"/>
    <property type="match status" value="1"/>
</dbReference>
<evidence type="ECO:0000313" key="11">
    <source>
        <dbReference type="EMBL" id="MFK7161462.1"/>
    </source>
</evidence>
<organism evidence="11 12">
    <name type="scientific">Marinospirillum alkalitolerans</name>
    <dbReference type="NCBI Taxonomy" id="3123374"/>
    <lineage>
        <taxon>Bacteria</taxon>
        <taxon>Pseudomonadati</taxon>
        <taxon>Pseudomonadota</taxon>
        <taxon>Gammaproteobacteria</taxon>
        <taxon>Oceanospirillales</taxon>
        <taxon>Oceanospirillaceae</taxon>
        <taxon>Marinospirillum</taxon>
    </lineage>
</organism>
<sequence length="359" mass="37110">MSCSTPSSTYTPPPLARPVSPAARAHYQARLDEKTKPLGALGGLETLALRLACLIGGEQPELQDPQVMVFAADHGLAAEGISAFPQSVTHQMLLNFLSGGAAINVFARQHQLALTLVDAGVIGDLPAHPQLRHYKLGQGTQSSLHQAAMTEADCITAIKTGQQLVSAMPGNLLILGEMGIGNTSAASLIISRLLGLPITEVTGRGTGLDDPGLARKQQVLTQVLARHPQVSDPLGVLATFGGFEIAMMTGALLQAASEGRVLLMDGVIASSALLVAEQLQPGIKDWAIFSHRSAEPGHALLLEALGAEPLLDLGLRLGEGTGAALAYPLLVSALAMLNQMASLTEAGVSGPAGKIECTS</sequence>
<accession>A0ABW8PYU9</accession>
<evidence type="ECO:0000256" key="4">
    <source>
        <dbReference type="ARBA" id="ARBA00015486"/>
    </source>
</evidence>
<comment type="caution">
    <text evidence="11">The sequence shown here is derived from an EMBL/GenBank/DDBJ whole genome shotgun (WGS) entry which is preliminary data.</text>
</comment>
<dbReference type="EC" id="2.4.2.21" evidence="3 10"/>
<evidence type="ECO:0000256" key="2">
    <source>
        <dbReference type="ARBA" id="ARBA00007110"/>
    </source>
</evidence>
<dbReference type="Gene3D" id="3.40.50.10210">
    <property type="match status" value="1"/>
</dbReference>
<evidence type="ECO:0000256" key="5">
    <source>
        <dbReference type="ARBA" id="ARBA00022573"/>
    </source>
</evidence>
<dbReference type="RefSeq" id="WP_405340329.1">
    <property type="nucleotide sequence ID" value="NZ_JBANFI010000006.1"/>
</dbReference>